<evidence type="ECO:0000256" key="1">
    <source>
        <dbReference type="PROSITE-ProRule" id="PRU00339"/>
    </source>
</evidence>
<keyword evidence="1" id="KW-0802">TPR repeat</keyword>
<dbReference type="RefSeq" id="WP_069657228.1">
    <property type="nucleotide sequence ID" value="NZ_MIJF01000046.1"/>
</dbReference>
<dbReference type="Proteomes" id="UP000243739">
    <property type="component" value="Unassembled WGS sequence"/>
</dbReference>
<dbReference type="PROSITE" id="PS50005">
    <property type="entry name" value="TPR"/>
    <property type="match status" value="1"/>
</dbReference>
<feature type="repeat" description="TPR" evidence="1">
    <location>
        <begin position="194"/>
        <end position="227"/>
    </location>
</feature>
<dbReference type="PANTHER" id="PTHR43630:SF2">
    <property type="entry name" value="GLYCOSYLTRANSFERASE"/>
    <property type="match status" value="1"/>
</dbReference>
<dbReference type="SUPFAM" id="SSF53448">
    <property type="entry name" value="Nucleotide-diphospho-sugar transferases"/>
    <property type="match status" value="1"/>
</dbReference>
<dbReference type="InterPro" id="IPR029044">
    <property type="entry name" value="Nucleotide-diphossugar_trans"/>
</dbReference>
<dbReference type="OrthoDB" id="9815923at2"/>
<dbReference type="InterPro" id="IPR001173">
    <property type="entry name" value="Glyco_trans_2-like"/>
</dbReference>
<dbReference type="CDD" id="cd02511">
    <property type="entry name" value="Beta4Glucosyltransferase"/>
    <property type="match status" value="1"/>
</dbReference>
<dbReference type="EMBL" id="MIJF01000046">
    <property type="protein sequence ID" value="OEF98892.1"/>
    <property type="molecule type" value="Genomic_DNA"/>
</dbReference>
<dbReference type="Pfam" id="PF00535">
    <property type="entry name" value="Glycos_transf_2"/>
    <property type="match status" value="1"/>
</dbReference>
<dbReference type="SMART" id="SM00028">
    <property type="entry name" value="TPR"/>
    <property type="match status" value="3"/>
</dbReference>
<dbReference type="SUPFAM" id="SSF48452">
    <property type="entry name" value="TPR-like"/>
    <property type="match status" value="1"/>
</dbReference>
<feature type="domain" description="Glycosyltransferase 2-like" evidence="2">
    <location>
        <begin position="4"/>
        <end position="125"/>
    </location>
</feature>
<accession>A0A1D2YT71</accession>
<protein>
    <recommendedName>
        <fullName evidence="2">Glycosyltransferase 2-like domain-containing protein</fullName>
    </recommendedName>
</protein>
<comment type="caution">
    <text evidence="3">The sequence shown here is derived from an EMBL/GenBank/DDBJ whole genome shotgun (WGS) entry which is preliminary data.</text>
</comment>
<evidence type="ECO:0000313" key="4">
    <source>
        <dbReference type="Proteomes" id="UP000243739"/>
    </source>
</evidence>
<dbReference type="Gene3D" id="3.90.550.10">
    <property type="entry name" value="Spore Coat Polysaccharide Biosynthesis Protein SpsA, Chain A"/>
    <property type="match status" value="1"/>
</dbReference>
<dbReference type="Gene3D" id="1.25.40.10">
    <property type="entry name" value="Tetratricopeptide repeat domain"/>
    <property type="match status" value="1"/>
</dbReference>
<dbReference type="InterPro" id="IPR019734">
    <property type="entry name" value="TPR_rpt"/>
</dbReference>
<sequence length="434" mass="50635">MKISLCMITKDEEKSLPKSLDSVVNYVDEIIIIDTGSTDDTIKIAQKFGAKVFQIKWQNDFSIARNHGLEKANGEWILYLDADEILEHGELLKKLIEKADKDIEGFLFNIINYTDESLTHSEKSVSLRLFRNKPELRFFGAIHEQLPIKDKFVAMTELIIHHFGYLPSINKDKKKSKRNLEILQAEIKKNPTDGFTLYNLASEYLRLHQFNEAIHYYKKALKHTDQEIGYESRLYKMLGISLLESKQLVECKNYLDEGINKYPDYPDLYYIRGLCLEAAKKYQSAIKDFSKCLSMRHHLTKNNKIYVTEDGITSYKPLQKIKEILLDNLPIIPQLLEIKIEQEIFDTIPFLAGSLWLTGDVDEAKKIIYKTNSPELTYMKVTVILLEFAKMNLIKGLKNYPDSLLLKEEYERVSEWLKNIDDSLKMDIYQPYKD</sequence>
<proteinExistence type="predicted"/>
<name>A0A1D2YT71_9BACI</name>
<dbReference type="Pfam" id="PF00515">
    <property type="entry name" value="TPR_1"/>
    <property type="match status" value="1"/>
</dbReference>
<dbReference type="STRING" id="337097.BHF71_02900"/>
<evidence type="ECO:0000259" key="2">
    <source>
        <dbReference type="Pfam" id="PF00535"/>
    </source>
</evidence>
<evidence type="ECO:0000313" key="3">
    <source>
        <dbReference type="EMBL" id="OEF98892.1"/>
    </source>
</evidence>
<dbReference type="InterPro" id="IPR011990">
    <property type="entry name" value="TPR-like_helical_dom_sf"/>
</dbReference>
<keyword evidence="4" id="KW-1185">Reference proteome</keyword>
<gene>
    <name evidence="3" type="ORF">BHF71_02900</name>
</gene>
<dbReference type="Pfam" id="PF13181">
    <property type="entry name" value="TPR_8"/>
    <property type="match status" value="1"/>
</dbReference>
<reference evidence="3 4" key="1">
    <citation type="submission" date="2016-09" db="EMBL/GenBank/DDBJ databases">
        <title>Draft genome sequence for the type strain of Vulcanibacillus modesticaldus BR, a strictly anaerobic, moderately thermophilic, and nitrate-reducing bacterium from deep sea-hydrothermal vents of the Mid-Atlantic Ridge.</title>
        <authorList>
            <person name="Abin C.A."/>
            <person name="Hollibaugh J.T."/>
        </authorList>
    </citation>
    <scope>NUCLEOTIDE SEQUENCE [LARGE SCALE GENOMIC DNA]</scope>
    <source>
        <strain evidence="3 4">BR</strain>
    </source>
</reference>
<dbReference type="PANTHER" id="PTHR43630">
    <property type="entry name" value="POLY-BETA-1,6-N-ACETYL-D-GLUCOSAMINE SYNTHASE"/>
    <property type="match status" value="1"/>
</dbReference>
<organism evidence="3 4">
    <name type="scientific">Vulcanibacillus modesticaldus</name>
    <dbReference type="NCBI Taxonomy" id="337097"/>
    <lineage>
        <taxon>Bacteria</taxon>
        <taxon>Bacillati</taxon>
        <taxon>Bacillota</taxon>
        <taxon>Bacilli</taxon>
        <taxon>Bacillales</taxon>
        <taxon>Bacillaceae</taxon>
        <taxon>Vulcanibacillus</taxon>
    </lineage>
</organism>
<dbReference type="AlphaFoldDB" id="A0A1D2YT71"/>